<evidence type="ECO:0000256" key="2">
    <source>
        <dbReference type="ARBA" id="ARBA00023125"/>
    </source>
</evidence>
<comment type="caution">
    <text evidence="5">The sequence shown here is derived from an EMBL/GenBank/DDBJ whole genome shotgun (WGS) entry which is preliminary data.</text>
</comment>
<organism evidence="5 6">
    <name type="scientific">Lactobacillus hominis DSM 23910 = CRBIP 24.179</name>
    <dbReference type="NCBI Taxonomy" id="1423758"/>
    <lineage>
        <taxon>Bacteria</taxon>
        <taxon>Bacillati</taxon>
        <taxon>Bacillota</taxon>
        <taxon>Bacilli</taxon>
        <taxon>Lactobacillales</taxon>
        <taxon>Lactobacillaceae</taxon>
        <taxon>Lactobacillus</taxon>
    </lineage>
</organism>
<feature type="domain" description="Tyr recombinase" evidence="4">
    <location>
        <begin position="186"/>
        <end position="375"/>
    </location>
</feature>
<dbReference type="InterPro" id="IPR013762">
    <property type="entry name" value="Integrase-like_cat_sf"/>
</dbReference>
<dbReference type="InterPro" id="IPR002104">
    <property type="entry name" value="Integrase_catalytic"/>
</dbReference>
<dbReference type="Gene3D" id="1.10.443.10">
    <property type="entry name" value="Intergrase catalytic core"/>
    <property type="match status" value="1"/>
</dbReference>
<keyword evidence="3" id="KW-0233">DNA recombination</keyword>
<dbReference type="Gene3D" id="1.10.150.130">
    <property type="match status" value="1"/>
</dbReference>
<dbReference type="GeneID" id="82846822"/>
<evidence type="ECO:0000313" key="5">
    <source>
        <dbReference type="EMBL" id="CCI81563.1"/>
    </source>
</evidence>
<dbReference type="PROSITE" id="PS51898">
    <property type="entry name" value="TYR_RECOMBINASE"/>
    <property type="match status" value="1"/>
</dbReference>
<evidence type="ECO:0000313" key="6">
    <source>
        <dbReference type="Proteomes" id="UP000009320"/>
    </source>
</evidence>
<evidence type="ECO:0000259" key="4">
    <source>
        <dbReference type="PROSITE" id="PS51898"/>
    </source>
</evidence>
<keyword evidence="2" id="KW-0238">DNA-binding</keyword>
<dbReference type="InterPro" id="IPR010998">
    <property type="entry name" value="Integrase_recombinase_N"/>
</dbReference>
<keyword evidence="6" id="KW-1185">Reference proteome</keyword>
<dbReference type="STRING" id="1423758.FC41_GL000075"/>
<comment type="similarity">
    <text evidence="1">Belongs to the 'phage' integrase family.</text>
</comment>
<dbReference type="GO" id="GO:0003677">
    <property type="term" value="F:DNA binding"/>
    <property type="evidence" value="ECO:0007669"/>
    <property type="project" value="UniProtKB-KW"/>
</dbReference>
<dbReference type="EMBL" id="CAKE01000004">
    <property type="protein sequence ID" value="CCI81563.1"/>
    <property type="molecule type" value="Genomic_DNA"/>
</dbReference>
<name>I7IVJ7_9LACO</name>
<accession>I7IVJ7</accession>
<protein>
    <submittedName>
        <fullName evidence="5">Int protein</fullName>
    </submittedName>
</protein>
<dbReference type="AlphaFoldDB" id="I7IVJ7"/>
<proteinExistence type="inferred from homology"/>
<dbReference type="CDD" id="cd01189">
    <property type="entry name" value="INT_ICEBs1_C_like"/>
    <property type="match status" value="1"/>
</dbReference>
<dbReference type="eggNOG" id="COG0582">
    <property type="taxonomic scope" value="Bacteria"/>
</dbReference>
<gene>
    <name evidence="5" type="ORF">BN55_09130</name>
</gene>
<dbReference type="InterPro" id="IPR050090">
    <property type="entry name" value="Tyrosine_recombinase_XerCD"/>
</dbReference>
<dbReference type="GO" id="GO:0015074">
    <property type="term" value="P:DNA integration"/>
    <property type="evidence" value="ECO:0007669"/>
    <property type="project" value="InterPro"/>
</dbReference>
<dbReference type="GO" id="GO:0006310">
    <property type="term" value="P:DNA recombination"/>
    <property type="evidence" value="ECO:0007669"/>
    <property type="project" value="UniProtKB-KW"/>
</dbReference>
<dbReference type="SUPFAM" id="SSF56349">
    <property type="entry name" value="DNA breaking-rejoining enzymes"/>
    <property type="match status" value="1"/>
</dbReference>
<reference evidence="5 6" key="1">
    <citation type="submission" date="2012-06" db="EMBL/GenBank/DDBJ databases">
        <title>Draft Genome Sequence of Lactobacillus hominis Strain CRBIP 24.179T, isolated from human intestine.</title>
        <authorList>
            <person name="Cousin S."/>
            <person name="Ma L."/>
            <person name="Bizet C."/>
            <person name="Loux V."/>
            <person name="Bouchier C."/>
            <person name="Clermont D."/>
            <person name="Creno S."/>
        </authorList>
    </citation>
    <scope>NUCLEOTIDE SEQUENCE [LARGE SCALE GENOMIC DNA]</scope>
    <source>
        <strain evidence="6">CRBIP 24.179T</strain>
    </source>
</reference>
<dbReference type="Proteomes" id="UP000009320">
    <property type="component" value="Unassembled WGS sequence"/>
</dbReference>
<sequence length="386" mass="44637">MGVYKRGKTWTARVFWRDQHKARHSTSQGGFKTKREATLWFDEKNTQLNKGVSIGSDPVFVEYFWKCYKVFTEPHCRPETKRSFGSARKVLESYWGDTRIKSITPMKWQAFLNYLAKHYAKSSIIMYHKKYHVAVKRAIQENIILSDFTYGSKISRGSHKRTKKDKVKLPSLAHIQDILNKLLERRSPFLMSASEITKYGRKAGKDKGNICDYVLIMQILTGARIGEALALRQKDLHPQNNTIDIHHSFDSITRELGPTKTAHSYRTIVVPPQIFSLFDELQEHNHSEYVFGSPTTGLPPAERSVGFELKRVLAILNLPMDGFTTHTLRHAQAAILLHKKVDWYYVMQRMGHSSLRTTLDTYGYLIEESKKIDESQIVGLFENTFF</sequence>
<dbReference type="Pfam" id="PF00589">
    <property type="entry name" value="Phage_integrase"/>
    <property type="match status" value="1"/>
</dbReference>
<dbReference type="PANTHER" id="PTHR30349">
    <property type="entry name" value="PHAGE INTEGRASE-RELATED"/>
    <property type="match status" value="1"/>
</dbReference>
<dbReference type="PANTHER" id="PTHR30349:SF64">
    <property type="entry name" value="PROPHAGE INTEGRASE INTD-RELATED"/>
    <property type="match status" value="1"/>
</dbReference>
<dbReference type="RefSeq" id="WP_008470369.1">
    <property type="nucleotide sequence ID" value="NZ_AYZP01000001.1"/>
</dbReference>
<dbReference type="InterPro" id="IPR011010">
    <property type="entry name" value="DNA_brk_join_enz"/>
</dbReference>
<dbReference type="OrthoDB" id="9803188at2"/>
<dbReference type="PATRIC" id="fig|1423758.3.peg.78"/>
<evidence type="ECO:0000256" key="3">
    <source>
        <dbReference type="ARBA" id="ARBA00023172"/>
    </source>
</evidence>
<evidence type="ECO:0000256" key="1">
    <source>
        <dbReference type="ARBA" id="ARBA00008857"/>
    </source>
</evidence>